<protein>
    <submittedName>
        <fullName evidence="4">GNAT family N-acetyltransferase</fullName>
    </submittedName>
</protein>
<evidence type="ECO:0000313" key="4">
    <source>
        <dbReference type="EMBL" id="QUL98624.1"/>
    </source>
</evidence>
<gene>
    <name evidence="4" type="ORF">IMF26_00565</name>
</gene>
<sequence>MLQVSIRPGQPEDEKYIREFTATTFEWGDYVADAFPTWLKGPGDVWVAQHLERVVGVTHVHYTRNGEAWFEGIRVHPSYRRLGIGRLLTEASISGARKKGATMAFCAIDSTNEASSALARSFGFEKTEHMIEHEKTLAGHPAGGGPQNNGASHEYEIRPATPQDYPRLIDLAAQEVRFIGCNFRWRPVSLQNIAPESSEERVLVAATDSGEVFACAFMGSVWEDPPRKEGEPWCFNVDIGAVFGELPAVSALLDYAETRLWGHGSKAKRGLENGPEVGREAELRIFVYTGQSQNSLSSYLLSRGFTVFSGLTCGAKAGIGIWSRVL</sequence>
<organism evidence="4">
    <name type="scientific">Candidatus Fermentithermobacillus carboniphilus</name>
    <dbReference type="NCBI Taxonomy" id="3085328"/>
    <lineage>
        <taxon>Bacteria</taxon>
        <taxon>Bacillati</taxon>
        <taxon>Bacillota</taxon>
        <taxon>Candidatus Fermentithermobacillia</taxon>
        <taxon>Candidatus Fermentithermobacillales</taxon>
        <taxon>Candidatus Fermentithermobacillaceae</taxon>
        <taxon>Candidatus Fermentithermobacillus</taxon>
    </lineage>
</organism>
<dbReference type="PANTHER" id="PTHR43877">
    <property type="entry name" value="AMINOALKYLPHOSPHONATE N-ACETYLTRANSFERASE-RELATED-RELATED"/>
    <property type="match status" value="1"/>
</dbReference>
<keyword evidence="2" id="KW-0012">Acyltransferase</keyword>
<dbReference type="PROSITE" id="PS51186">
    <property type="entry name" value="GNAT"/>
    <property type="match status" value="1"/>
</dbReference>
<dbReference type="GO" id="GO:0016747">
    <property type="term" value="F:acyltransferase activity, transferring groups other than amino-acyl groups"/>
    <property type="evidence" value="ECO:0007669"/>
    <property type="project" value="InterPro"/>
</dbReference>
<dbReference type="EMBL" id="CP062796">
    <property type="protein sequence ID" value="QUL98624.1"/>
    <property type="molecule type" value="Genomic_DNA"/>
</dbReference>
<dbReference type="AlphaFoldDB" id="A0AAT9LD05"/>
<dbReference type="InterPro" id="IPR000182">
    <property type="entry name" value="GNAT_dom"/>
</dbReference>
<dbReference type="KEGG" id="fcz:IMF26_00565"/>
<dbReference type="CDD" id="cd04301">
    <property type="entry name" value="NAT_SF"/>
    <property type="match status" value="1"/>
</dbReference>
<evidence type="ECO:0000259" key="3">
    <source>
        <dbReference type="PROSITE" id="PS51186"/>
    </source>
</evidence>
<name>A0AAT9LD05_9FIRM</name>
<reference evidence="4" key="1">
    <citation type="submission" date="2020-10" db="EMBL/GenBank/DDBJ databases">
        <authorList>
            <person name="Kadnikov V."/>
            <person name="Beletsky A.V."/>
            <person name="Mardanov A.V."/>
            <person name="Karnachuk O.V."/>
            <person name="Ravin N.V."/>
        </authorList>
    </citation>
    <scope>NUCLEOTIDE SEQUENCE</scope>
    <source>
        <strain evidence="4">Bu02</strain>
    </source>
</reference>
<dbReference type="Pfam" id="PF00583">
    <property type="entry name" value="Acetyltransf_1"/>
    <property type="match status" value="1"/>
</dbReference>
<proteinExistence type="predicted"/>
<dbReference type="Gene3D" id="3.40.630.30">
    <property type="match status" value="2"/>
</dbReference>
<evidence type="ECO:0000256" key="2">
    <source>
        <dbReference type="ARBA" id="ARBA00023315"/>
    </source>
</evidence>
<accession>A0AAT9LD05</accession>
<dbReference type="PANTHER" id="PTHR43877:SF1">
    <property type="entry name" value="ACETYLTRANSFERASE"/>
    <property type="match status" value="1"/>
</dbReference>
<dbReference type="InterPro" id="IPR050832">
    <property type="entry name" value="Bact_Acetyltransf"/>
</dbReference>
<dbReference type="SUPFAM" id="SSF55729">
    <property type="entry name" value="Acyl-CoA N-acyltransferases (Nat)"/>
    <property type="match status" value="2"/>
</dbReference>
<feature type="domain" description="N-acetyltransferase" evidence="3">
    <location>
        <begin position="4"/>
        <end position="143"/>
    </location>
</feature>
<reference evidence="4" key="2">
    <citation type="journal article" date="2023" name="Biology">
        <title>Prokaryotic Life Associated with Coal-Fire Gas Vents Revealed by Metagenomics.</title>
        <authorList>
            <person name="Kadnikov V.V."/>
            <person name="Mardanov A.V."/>
            <person name="Beletsky A.V."/>
            <person name="Karnachuk O.V."/>
            <person name="Ravin N.V."/>
        </authorList>
    </citation>
    <scope>NUCLEOTIDE SEQUENCE</scope>
    <source>
        <strain evidence="4">Bu02</strain>
    </source>
</reference>
<keyword evidence="1" id="KW-0808">Transferase</keyword>
<dbReference type="InterPro" id="IPR016181">
    <property type="entry name" value="Acyl_CoA_acyltransferase"/>
</dbReference>
<evidence type="ECO:0000256" key="1">
    <source>
        <dbReference type="ARBA" id="ARBA00022679"/>
    </source>
</evidence>